<gene>
    <name evidence="2" type="ORF">METZ01_LOCUS149391</name>
</gene>
<reference evidence="2" key="1">
    <citation type="submission" date="2018-05" db="EMBL/GenBank/DDBJ databases">
        <authorList>
            <person name="Lanie J.A."/>
            <person name="Ng W.-L."/>
            <person name="Kazmierczak K.M."/>
            <person name="Andrzejewski T.M."/>
            <person name="Davidsen T.M."/>
            <person name="Wayne K.J."/>
            <person name="Tettelin H."/>
            <person name="Glass J.I."/>
            <person name="Rusch D."/>
            <person name="Podicherti R."/>
            <person name="Tsui H.-C.T."/>
            <person name="Winkler M.E."/>
        </authorList>
    </citation>
    <scope>NUCLEOTIDE SEQUENCE</scope>
</reference>
<dbReference type="AlphaFoldDB" id="A0A382A658"/>
<feature type="non-terminal residue" evidence="2">
    <location>
        <position position="61"/>
    </location>
</feature>
<organism evidence="2">
    <name type="scientific">marine metagenome</name>
    <dbReference type="NCBI Taxonomy" id="408172"/>
    <lineage>
        <taxon>unclassified sequences</taxon>
        <taxon>metagenomes</taxon>
        <taxon>ecological metagenomes</taxon>
    </lineage>
</organism>
<proteinExistence type="predicted"/>
<keyword evidence="1" id="KW-1133">Transmembrane helix</keyword>
<name>A0A382A658_9ZZZZ</name>
<sequence>MNNLGITKQYFFLKEFILFSVFICFITGQSDPFSFKNISVEDGLSESTVKVIFEDHYGFIY</sequence>
<keyword evidence="1" id="KW-0812">Transmembrane</keyword>
<accession>A0A382A658</accession>
<dbReference type="EMBL" id="UINC01023915">
    <property type="protein sequence ID" value="SVA96537.1"/>
    <property type="molecule type" value="Genomic_DNA"/>
</dbReference>
<evidence type="ECO:0000256" key="1">
    <source>
        <dbReference type="SAM" id="Phobius"/>
    </source>
</evidence>
<keyword evidence="1" id="KW-0472">Membrane</keyword>
<evidence type="ECO:0000313" key="2">
    <source>
        <dbReference type="EMBL" id="SVA96537.1"/>
    </source>
</evidence>
<feature type="transmembrane region" description="Helical" evidence="1">
    <location>
        <begin position="12"/>
        <end position="30"/>
    </location>
</feature>
<protein>
    <submittedName>
        <fullName evidence="2">Uncharacterized protein</fullName>
    </submittedName>
</protein>